<dbReference type="InterPro" id="IPR039018">
    <property type="entry name" value="VapC20-like"/>
</dbReference>
<reference evidence="2" key="1">
    <citation type="journal article" date="2014" name="Front. Microbiol.">
        <title>High frequency of phylogenetically diverse reductive dehalogenase-homologous genes in deep subseafloor sedimentary metagenomes.</title>
        <authorList>
            <person name="Kawai M."/>
            <person name="Futagami T."/>
            <person name="Toyoda A."/>
            <person name="Takaki Y."/>
            <person name="Nishi S."/>
            <person name="Hori S."/>
            <person name="Arai W."/>
            <person name="Tsubouchi T."/>
            <person name="Morono Y."/>
            <person name="Uchiyama I."/>
            <person name="Ito T."/>
            <person name="Fujiyama A."/>
            <person name="Inagaki F."/>
            <person name="Takami H."/>
        </authorList>
    </citation>
    <scope>NUCLEOTIDE SEQUENCE</scope>
    <source>
        <strain evidence="2">Expedition CK06-06</strain>
    </source>
</reference>
<dbReference type="PANTHER" id="PTHR42188:SF1">
    <property type="entry name" value="23S RRNA-SPECIFIC ENDONUCLEASE VAPC20"/>
    <property type="match status" value="1"/>
</dbReference>
<dbReference type="SUPFAM" id="SSF88723">
    <property type="entry name" value="PIN domain-like"/>
    <property type="match status" value="1"/>
</dbReference>
<dbReference type="Pfam" id="PF01850">
    <property type="entry name" value="PIN"/>
    <property type="match status" value="1"/>
</dbReference>
<dbReference type="InterPro" id="IPR029060">
    <property type="entry name" value="PIN-like_dom_sf"/>
</dbReference>
<dbReference type="EMBL" id="BARV01000719">
    <property type="protein sequence ID" value="GAI01592.1"/>
    <property type="molecule type" value="Genomic_DNA"/>
</dbReference>
<evidence type="ECO:0000313" key="2">
    <source>
        <dbReference type="EMBL" id="GAI01592.1"/>
    </source>
</evidence>
<comment type="caution">
    <text evidence="2">The sequence shown here is derived from an EMBL/GenBank/DDBJ whole genome shotgun (WGS) entry which is preliminary data.</text>
</comment>
<feature type="domain" description="PIN" evidence="1">
    <location>
        <begin position="3"/>
        <end position="127"/>
    </location>
</feature>
<sequence length="134" mass="15712">MSVYIDTSAFFAILDSGDKFHKESRDTFLKLVENKEIFHSSNYITIETIVLIQNRLGLDAVRAFQDDIIPIINIHWVDERIHNIAISSLLIARKRNISFVDYTSFEMVRNLGLKKVFTFDKHFKEQGKNNKYKL</sequence>
<dbReference type="Gene3D" id="3.40.50.1010">
    <property type="entry name" value="5'-nuclease"/>
    <property type="match status" value="1"/>
</dbReference>
<dbReference type="InterPro" id="IPR002716">
    <property type="entry name" value="PIN_dom"/>
</dbReference>
<evidence type="ECO:0000259" key="1">
    <source>
        <dbReference type="Pfam" id="PF01850"/>
    </source>
</evidence>
<gene>
    <name evidence="2" type="ORF">S06H3_02455</name>
</gene>
<accession>X1K3L1</accession>
<dbReference type="GO" id="GO:0004521">
    <property type="term" value="F:RNA endonuclease activity"/>
    <property type="evidence" value="ECO:0007669"/>
    <property type="project" value="InterPro"/>
</dbReference>
<dbReference type="GO" id="GO:0016075">
    <property type="term" value="P:rRNA catabolic process"/>
    <property type="evidence" value="ECO:0007669"/>
    <property type="project" value="TreeGrafter"/>
</dbReference>
<protein>
    <recommendedName>
        <fullName evidence="1">PIN domain-containing protein</fullName>
    </recommendedName>
</protein>
<proteinExistence type="predicted"/>
<organism evidence="2">
    <name type="scientific">marine sediment metagenome</name>
    <dbReference type="NCBI Taxonomy" id="412755"/>
    <lineage>
        <taxon>unclassified sequences</taxon>
        <taxon>metagenomes</taxon>
        <taxon>ecological metagenomes</taxon>
    </lineage>
</organism>
<dbReference type="AlphaFoldDB" id="X1K3L1"/>
<dbReference type="PANTHER" id="PTHR42188">
    <property type="entry name" value="23S RRNA-SPECIFIC ENDONUCLEASE VAPC20"/>
    <property type="match status" value="1"/>
</dbReference>
<name>X1K3L1_9ZZZZ</name>